<dbReference type="Proteomes" id="UP001189429">
    <property type="component" value="Unassembled WGS sequence"/>
</dbReference>
<accession>A0ABN9UPY8</accession>
<dbReference type="PANTHER" id="PTHR11226:SF0">
    <property type="entry name" value="UDP-GLUCOSE:GLYCOPROTEIN GLUCOSYLTRANSFERASE"/>
    <property type="match status" value="1"/>
</dbReference>
<organism evidence="1 2">
    <name type="scientific">Prorocentrum cordatum</name>
    <dbReference type="NCBI Taxonomy" id="2364126"/>
    <lineage>
        <taxon>Eukaryota</taxon>
        <taxon>Sar</taxon>
        <taxon>Alveolata</taxon>
        <taxon>Dinophyceae</taxon>
        <taxon>Prorocentrales</taxon>
        <taxon>Prorocentraceae</taxon>
        <taxon>Prorocentrum</taxon>
    </lineage>
</organism>
<keyword evidence="2" id="KW-1185">Reference proteome</keyword>
<evidence type="ECO:0000313" key="1">
    <source>
        <dbReference type="EMBL" id="CAK0862007.1"/>
    </source>
</evidence>
<dbReference type="InterPro" id="IPR009448">
    <property type="entry name" value="UDP-g_GGtrans"/>
</dbReference>
<name>A0ABN9UPY8_9DINO</name>
<proteinExistence type="predicted"/>
<dbReference type="EMBL" id="CAUYUJ010016116">
    <property type="protein sequence ID" value="CAK0862007.1"/>
    <property type="molecule type" value="Genomic_DNA"/>
</dbReference>
<gene>
    <name evidence="1" type="ORF">PCOR1329_LOCUS50528</name>
</gene>
<comment type="caution">
    <text evidence="1">The sequence shown here is derived from an EMBL/GenBank/DDBJ whole genome shotgun (WGS) entry which is preliminary data.</text>
</comment>
<sequence length="377" mass="40658">MAAAAGLARVERLLGKGAALERTAFVIEMKLAFMKSQGSARADGEGGAIAAGRSGRSLGEAVEEERPWLSQPGAVAKSERVTLYTGERGAQTERARTCGAQAPSGLRLHLEPSREAPCPLRVLAVIDPLGQEAQRLPPVLRLLHEELNAEVRVLLRPVPMVSQPLVAYYRAAPASPAPPGGLRALGDWDGSAATARFSLPPRKGLLLSMQLDTPEAWLVSAVDSGGQDLDSLSGEESGSTHVRYKLEALFIEGWARMAGQRAVTPAMGGIPEVLHAEGWVGKVSSDANLFVKPLPPDHARGRVMSLLRPEVMCRGTLVVQADRARVVVDAIGGRSCVQFEDMNALELQRPYRKHMQRLDELERVIRSLREDSGRLEA</sequence>
<dbReference type="PANTHER" id="PTHR11226">
    <property type="entry name" value="UDP-GLUCOSE GLYCOPROTEIN:GLUCOSYLTRANSFERASE"/>
    <property type="match status" value="1"/>
</dbReference>
<protein>
    <submittedName>
        <fullName evidence="1">Uncharacterized protein</fullName>
    </submittedName>
</protein>
<evidence type="ECO:0000313" key="2">
    <source>
        <dbReference type="Proteomes" id="UP001189429"/>
    </source>
</evidence>
<reference evidence="1" key="1">
    <citation type="submission" date="2023-10" db="EMBL/GenBank/DDBJ databases">
        <authorList>
            <person name="Chen Y."/>
            <person name="Shah S."/>
            <person name="Dougan E. K."/>
            <person name="Thang M."/>
            <person name="Chan C."/>
        </authorList>
    </citation>
    <scope>NUCLEOTIDE SEQUENCE [LARGE SCALE GENOMIC DNA]</scope>
</reference>